<feature type="transmembrane region" description="Helical" evidence="1">
    <location>
        <begin position="132"/>
        <end position="150"/>
    </location>
</feature>
<keyword evidence="3" id="KW-1185">Reference proteome</keyword>
<protein>
    <submittedName>
        <fullName evidence="2">DUF2938 family protein</fullName>
    </submittedName>
</protein>
<dbReference type="InterPro" id="IPR021329">
    <property type="entry name" value="DUF2938"/>
</dbReference>
<feature type="transmembrane region" description="Helical" evidence="1">
    <location>
        <begin position="90"/>
        <end position="112"/>
    </location>
</feature>
<keyword evidence="1" id="KW-1133">Transmembrane helix</keyword>
<accession>A0ABZ2LMP6</accession>
<dbReference type="Proteomes" id="UP001370348">
    <property type="component" value="Chromosome"/>
</dbReference>
<feature type="transmembrane region" description="Helical" evidence="1">
    <location>
        <begin position="50"/>
        <end position="69"/>
    </location>
</feature>
<keyword evidence="1" id="KW-0472">Membrane</keyword>
<organism evidence="2 3">
    <name type="scientific">Pendulispora albinea</name>
    <dbReference type="NCBI Taxonomy" id="2741071"/>
    <lineage>
        <taxon>Bacteria</taxon>
        <taxon>Pseudomonadati</taxon>
        <taxon>Myxococcota</taxon>
        <taxon>Myxococcia</taxon>
        <taxon>Myxococcales</taxon>
        <taxon>Sorangiineae</taxon>
        <taxon>Pendulisporaceae</taxon>
        <taxon>Pendulispora</taxon>
    </lineage>
</organism>
<dbReference type="Pfam" id="PF11158">
    <property type="entry name" value="DUF2938"/>
    <property type="match status" value="1"/>
</dbReference>
<proteinExistence type="predicted"/>
<reference evidence="2 3" key="1">
    <citation type="submission" date="2021-12" db="EMBL/GenBank/DDBJ databases">
        <title>Discovery of the Pendulisporaceae a myxobacterial family with distinct sporulation behavior and unique specialized metabolism.</title>
        <authorList>
            <person name="Garcia R."/>
            <person name="Popoff A."/>
            <person name="Bader C.D."/>
            <person name="Loehr J."/>
            <person name="Walesch S."/>
            <person name="Walt C."/>
            <person name="Boldt J."/>
            <person name="Bunk B."/>
            <person name="Haeckl F.J.F.P.J."/>
            <person name="Gunesch A.P."/>
            <person name="Birkelbach J."/>
            <person name="Nuebel U."/>
            <person name="Pietschmann T."/>
            <person name="Bach T."/>
            <person name="Mueller R."/>
        </authorList>
    </citation>
    <scope>NUCLEOTIDE SEQUENCE [LARGE SCALE GENOMIC DNA]</scope>
    <source>
        <strain evidence="2 3">MSr11954</strain>
    </source>
</reference>
<dbReference type="EMBL" id="CP089984">
    <property type="protein sequence ID" value="WXB12186.1"/>
    <property type="molecule type" value="Genomic_DNA"/>
</dbReference>
<sequence>MVILGGISRSLGLIAGVGATLMAKWFNLVLHGQPFVDDVRTAMGEPLPTPLAVLIHLAIGAGFAVLFGLGVRRFGPPGTSWSSSSSWWAWWPAVVFGVATSIANGFLTFPGMGFGIFGVDGPPEMMMIRTNLVMHLYYGLGLALAARFLCSPARISGGTPAPTVPTREATNR</sequence>
<feature type="transmembrane region" description="Helical" evidence="1">
    <location>
        <begin position="12"/>
        <end position="30"/>
    </location>
</feature>
<evidence type="ECO:0000313" key="3">
    <source>
        <dbReference type="Proteomes" id="UP001370348"/>
    </source>
</evidence>
<keyword evidence="1" id="KW-0812">Transmembrane</keyword>
<name>A0ABZ2LMP6_9BACT</name>
<evidence type="ECO:0000313" key="2">
    <source>
        <dbReference type="EMBL" id="WXB12186.1"/>
    </source>
</evidence>
<evidence type="ECO:0000256" key="1">
    <source>
        <dbReference type="SAM" id="Phobius"/>
    </source>
</evidence>
<gene>
    <name evidence="2" type="ORF">LZC94_30575</name>
</gene>